<sequence>MTKGDESIGLKCGFIRSRKEEPLSAFTEFQSCCSSPWKVWKWIGTLGGTFGCLSRVSIFECNSKEIALFHTQIITVHFDGTVMESGDLKILYRINFGIEDLKNIFLLSIFIIYISFISFDCCRQIPSSYVISLHAF</sequence>
<gene>
    <name evidence="1" type="ORF">CEXT_570641</name>
</gene>
<organism evidence="1 2">
    <name type="scientific">Caerostris extrusa</name>
    <name type="common">Bark spider</name>
    <name type="synonym">Caerostris bankana</name>
    <dbReference type="NCBI Taxonomy" id="172846"/>
    <lineage>
        <taxon>Eukaryota</taxon>
        <taxon>Metazoa</taxon>
        <taxon>Ecdysozoa</taxon>
        <taxon>Arthropoda</taxon>
        <taxon>Chelicerata</taxon>
        <taxon>Arachnida</taxon>
        <taxon>Araneae</taxon>
        <taxon>Araneomorphae</taxon>
        <taxon>Entelegynae</taxon>
        <taxon>Araneoidea</taxon>
        <taxon>Araneidae</taxon>
        <taxon>Caerostris</taxon>
    </lineage>
</organism>
<reference evidence="1 2" key="1">
    <citation type="submission" date="2021-06" db="EMBL/GenBank/DDBJ databases">
        <title>Caerostris extrusa draft genome.</title>
        <authorList>
            <person name="Kono N."/>
            <person name="Arakawa K."/>
        </authorList>
    </citation>
    <scope>NUCLEOTIDE SEQUENCE [LARGE SCALE GENOMIC DNA]</scope>
</reference>
<protein>
    <recommendedName>
        <fullName evidence="3">LAGLIDADG homing endonuclease</fullName>
    </recommendedName>
</protein>
<proteinExistence type="predicted"/>
<accession>A0AAV4Y546</accession>
<dbReference type="EMBL" id="BPLR01001386">
    <property type="protein sequence ID" value="GIZ02014.1"/>
    <property type="molecule type" value="Genomic_DNA"/>
</dbReference>
<evidence type="ECO:0000313" key="2">
    <source>
        <dbReference type="Proteomes" id="UP001054945"/>
    </source>
</evidence>
<evidence type="ECO:0008006" key="3">
    <source>
        <dbReference type="Google" id="ProtNLM"/>
    </source>
</evidence>
<dbReference type="Proteomes" id="UP001054945">
    <property type="component" value="Unassembled WGS sequence"/>
</dbReference>
<name>A0AAV4Y546_CAEEX</name>
<evidence type="ECO:0000313" key="1">
    <source>
        <dbReference type="EMBL" id="GIZ02014.1"/>
    </source>
</evidence>
<dbReference type="AlphaFoldDB" id="A0AAV4Y546"/>
<keyword evidence="2" id="KW-1185">Reference proteome</keyword>
<comment type="caution">
    <text evidence="1">The sequence shown here is derived from an EMBL/GenBank/DDBJ whole genome shotgun (WGS) entry which is preliminary data.</text>
</comment>